<dbReference type="Pfam" id="PF00576">
    <property type="entry name" value="Transthyretin"/>
    <property type="match status" value="1"/>
</dbReference>
<comment type="function">
    <text evidence="2">Catalyzes the hydrolysis of 5-hydroxyisourate (HIU) to 2-oxo-4-hydroxy-4-carboxy-5-ureidoimidazoline (OHCU).</text>
</comment>
<dbReference type="Proteomes" id="UP000064939">
    <property type="component" value="Chromosome"/>
</dbReference>
<dbReference type="PROSITE" id="PS00768">
    <property type="entry name" value="TRANSTHYRETIN_1"/>
    <property type="match status" value="1"/>
</dbReference>
<evidence type="ECO:0000256" key="6">
    <source>
        <dbReference type="ARBA" id="ARBA00017539"/>
    </source>
</evidence>
<evidence type="ECO:0000256" key="2">
    <source>
        <dbReference type="ARBA" id="ARBA00002704"/>
    </source>
</evidence>
<dbReference type="CDD" id="cd05822">
    <property type="entry name" value="TLP_HIUase"/>
    <property type="match status" value="1"/>
</dbReference>
<protein>
    <recommendedName>
        <fullName evidence="6 10">5-hydroxyisourate hydrolase</fullName>
        <shortName evidence="10">HIU hydrolase</shortName>
        <shortName evidence="10">HIUHase</shortName>
        <ecNumber evidence="5 10">3.5.2.17</ecNumber>
    </recommendedName>
</protein>
<evidence type="ECO:0000256" key="8">
    <source>
        <dbReference type="ARBA" id="ARBA00022801"/>
    </source>
</evidence>
<dbReference type="InterPro" id="IPR000895">
    <property type="entry name" value="Transthyretin/HIU_hydrolase"/>
</dbReference>
<keyword evidence="7 10" id="KW-0659">Purine metabolism</keyword>
<feature type="binding site" evidence="9">
    <location>
        <position position="5"/>
    </location>
    <ligand>
        <name>substrate</name>
    </ligand>
</feature>
<feature type="binding site" evidence="9">
    <location>
        <position position="40"/>
    </location>
    <ligand>
        <name>substrate</name>
    </ligand>
</feature>
<feature type="domain" description="Transthyretin/hydroxyisourate hydrolase" evidence="11">
    <location>
        <begin position="2"/>
        <end position="107"/>
    </location>
</feature>
<dbReference type="InterPro" id="IPR023416">
    <property type="entry name" value="Transthyretin/HIU_hydrolase_d"/>
</dbReference>
<evidence type="ECO:0000256" key="1">
    <source>
        <dbReference type="ARBA" id="ARBA00001043"/>
    </source>
</evidence>
<sequence>MISTHILDTYLGTPASDVLVKLYDDQNKVIAQAFTNQDGRILATDFALNEINTGDYSLEFFTKNYYKSLSLETFYPKVVIHFSIQNDQQHYHIPLLISPFAYSSYRGS</sequence>
<name>A0A0N9VNB7_9GAMM</name>
<evidence type="ECO:0000256" key="9">
    <source>
        <dbReference type="PIRSR" id="PIRSR600895-51"/>
    </source>
</evidence>
<reference evidence="12 13" key="1">
    <citation type="journal article" date="2015" name="Int. J. Syst. Evol. Microbiol.">
        <title>Acinetobacter equi sp. nov. isolated from horse faeces.</title>
        <authorList>
            <person name="Poppel M.T."/>
            <person name="Skiebe E."/>
            <person name="Laue M."/>
            <person name="Bergmann H."/>
            <person name="Ebersberger I."/>
            <person name="Garn T."/>
            <person name="Fruth A."/>
            <person name="Baumgardt S."/>
            <person name="Busse H.J."/>
            <person name="Wilharm G."/>
        </authorList>
    </citation>
    <scope>NUCLEOTIDE SEQUENCE [LARGE SCALE GENOMIC DNA]</scope>
    <source>
        <strain evidence="12 13">114</strain>
    </source>
</reference>
<evidence type="ECO:0000256" key="4">
    <source>
        <dbReference type="ARBA" id="ARBA00011881"/>
    </source>
</evidence>
<dbReference type="EC" id="3.5.2.17" evidence="5 10"/>
<evidence type="ECO:0000313" key="13">
    <source>
        <dbReference type="Proteomes" id="UP000064939"/>
    </source>
</evidence>
<dbReference type="PANTHER" id="PTHR10395:SF7">
    <property type="entry name" value="5-HYDROXYISOURATE HYDROLASE"/>
    <property type="match status" value="1"/>
</dbReference>
<evidence type="ECO:0000256" key="5">
    <source>
        <dbReference type="ARBA" id="ARBA00012609"/>
    </source>
</evidence>
<evidence type="ECO:0000256" key="10">
    <source>
        <dbReference type="RuleBase" id="RU361270"/>
    </source>
</evidence>
<dbReference type="InterPro" id="IPR023418">
    <property type="entry name" value="Thyroxine_BS"/>
</dbReference>
<dbReference type="OrthoDB" id="9792386at2"/>
<evidence type="ECO:0000313" key="12">
    <source>
        <dbReference type="EMBL" id="ALH94876.1"/>
    </source>
</evidence>
<dbReference type="STRING" id="1324350.AOY20_04625"/>
<keyword evidence="8 10" id="KW-0378">Hydrolase</keyword>
<evidence type="ECO:0000256" key="7">
    <source>
        <dbReference type="ARBA" id="ARBA00022631"/>
    </source>
</evidence>
<dbReference type="RefSeq" id="WP_054580775.1">
    <property type="nucleotide sequence ID" value="NZ_CP012808.1"/>
</dbReference>
<dbReference type="AlphaFoldDB" id="A0A0N9VNB7"/>
<dbReference type="PRINTS" id="PR00189">
    <property type="entry name" value="TRNSTHYRETIN"/>
</dbReference>
<accession>A0A0N9VNB7</accession>
<dbReference type="GO" id="GO:0033971">
    <property type="term" value="F:hydroxyisourate hydrolase activity"/>
    <property type="evidence" value="ECO:0007669"/>
    <property type="project" value="UniProtKB-EC"/>
</dbReference>
<dbReference type="NCBIfam" id="TIGR02962">
    <property type="entry name" value="hdxy_isourate"/>
    <property type="match status" value="1"/>
</dbReference>
<dbReference type="InterPro" id="IPR014306">
    <property type="entry name" value="Hydroxyisourate_hydrolase"/>
</dbReference>
<dbReference type="EMBL" id="CP012808">
    <property type="protein sequence ID" value="ALH94876.1"/>
    <property type="molecule type" value="Genomic_DNA"/>
</dbReference>
<keyword evidence="13" id="KW-1185">Reference proteome</keyword>
<dbReference type="KEGG" id="aei:AOY20_04625"/>
<comment type="subunit">
    <text evidence="4 10">Homotetramer.</text>
</comment>
<dbReference type="Gene3D" id="2.60.40.180">
    <property type="entry name" value="Transthyretin/hydroxyisourate hydrolase domain"/>
    <property type="match status" value="1"/>
</dbReference>
<organism evidence="12 13">
    <name type="scientific">Acinetobacter equi</name>
    <dbReference type="NCBI Taxonomy" id="1324350"/>
    <lineage>
        <taxon>Bacteria</taxon>
        <taxon>Pseudomonadati</taxon>
        <taxon>Pseudomonadota</taxon>
        <taxon>Gammaproteobacteria</taxon>
        <taxon>Moraxellales</taxon>
        <taxon>Moraxellaceae</taxon>
        <taxon>Acinetobacter</taxon>
    </lineage>
</organism>
<dbReference type="SUPFAM" id="SSF49472">
    <property type="entry name" value="Transthyretin (synonym: prealbumin)"/>
    <property type="match status" value="1"/>
</dbReference>
<evidence type="ECO:0000259" key="11">
    <source>
        <dbReference type="Pfam" id="PF00576"/>
    </source>
</evidence>
<dbReference type="PANTHER" id="PTHR10395">
    <property type="entry name" value="URICASE AND TRANSTHYRETIN-RELATED"/>
    <property type="match status" value="1"/>
</dbReference>
<feature type="binding site" evidence="9">
    <location>
        <position position="105"/>
    </location>
    <ligand>
        <name>substrate</name>
    </ligand>
</feature>
<proteinExistence type="inferred from homology"/>
<gene>
    <name evidence="12" type="ORF">AOY20_04625</name>
</gene>
<dbReference type="GO" id="GO:0006144">
    <property type="term" value="P:purine nucleobase metabolic process"/>
    <property type="evidence" value="ECO:0007669"/>
    <property type="project" value="UniProtKB-KW"/>
</dbReference>
<comment type="similarity">
    <text evidence="3 10">Belongs to the transthyretin family. 5-hydroxyisourate hydrolase subfamily.</text>
</comment>
<evidence type="ECO:0000256" key="3">
    <source>
        <dbReference type="ARBA" id="ARBA00009850"/>
    </source>
</evidence>
<dbReference type="InterPro" id="IPR036817">
    <property type="entry name" value="Transthyretin/HIU_hydrolase_sf"/>
</dbReference>
<comment type="catalytic activity">
    <reaction evidence="1 10">
        <text>5-hydroxyisourate + H2O = 5-hydroxy-2-oxo-4-ureido-2,5-dihydro-1H-imidazole-5-carboxylate + H(+)</text>
        <dbReference type="Rhea" id="RHEA:23736"/>
        <dbReference type="ChEBI" id="CHEBI:15377"/>
        <dbReference type="ChEBI" id="CHEBI:15378"/>
        <dbReference type="ChEBI" id="CHEBI:18072"/>
        <dbReference type="ChEBI" id="CHEBI:58639"/>
        <dbReference type="EC" id="3.5.2.17"/>
    </reaction>
</comment>